<accession>A0A6P2NF71</accession>
<evidence type="ECO:0000313" key="3">
    <source>
        <dbReference type="Proteomes" id="UP000494162"/>
    </source>
</evidence>
<gene>
    <name evidence="2" type="ORF">BPS26883_04428</name>
</gene>
<dbReference type="AlphaFoldDB" id="A0A6P2NF71"/>
<protein>
    <submittedName>
        <fullName evidence="2">Uncharacterized protein</fullName>
    </submittedName>
</protein>
<feature type="compositionally biased region" description="Polar residues" evidence="1">
    <location>
        <begin position="1"/>
        <end position="17"/>
    </location>
</feature>
<organism evidence="2 3">
    <name type="scientific">Burkholderia pseudomultivorans</name>
    <dbReference type="NCBI Taxonomy" id="1207504"/>
    <lineage>
        <taxon>Bacteria</taxon>
        <taxon>Pseudomonadati</taxon>
        <taxon>Pseudomonadota</taxon>
        <taxon>Betaproteobacteria</taxon>
        <taxon>Burkholderiales</taxon>
        <taxon>Burkholderiaceae</taxon>
        <taxon>Burkholderia</taxon>
        <taxon>Burkholderia cepacia complex</taxon>
    </lineage>
</organism>
<evidence type="ECO:0000313" key="2">
    <source>
        <dbReference type="EMBL" id="VWB91885.1"/>
    </source>
</evidence>
<dbReference type="EMBL" id="CABVPP010000038">
    <property type="protein sequence ID" value="VWB91885.1"/>
    <property type="molecule type" value="Genomic_DNA"/>
</dbReference>
<sequence length="291" mass="31102">MDAGATTRNGGVTQATRRQAAGRPANAATPLPVRDAARAAPAALSAPIHRPALVIQPHSLFCILLVGGTADRVSRPPGRRKASVTDAFCARQPGKPERPAYGGCTARRPIGEKEKRGDGRGRATMRAHETIHGANAHRADRCMHVQRKSGAQMKKRCWIPSNSALGSGHFVPRLSPRSPPAKFVSRCIRTETNIKDADRARQLSIYPYGASPHEIGAPACRAAPARACRRGRADDAGWCFASTPATALPRRYDARSGLTRAIISPTIPRRNASTHAMKISPVTIVADSPSE</sequence>
<feature type="region of interest" description="Disordered" evidence="1">
    <location>
        <begin position="98"/>
        <end position="123"/>
    </location>
</feature>
<dbReference type="Proteomes" id="UP000494162">
    <property type="component" value="Unassembled WGS sequence"/>
</dbReference>
<name>A0A6P2NF71_9BURK</name>
<proteinExistence type="predicted"/>
<feature type="region of interest" description="Disordered" evidence="1">
    <location>
        <begin position="1"/>
        <end position="32"/>
    </location>
</feature>
<reference evidence="2 3" key="1">
    <citation type="submission" date="2019-09" db="EMBL/GenBank/DDBJ databases">
        <authorList>
            <person name="Depoorter E."/>
        </authorList>
    </citation>
    <scope>NUCLEOTIDE SEQUENCE [LARGE SCALE GENOMIC DNA]</scope>
    <source>
        <strain evidence="2">LMG 26883</strain>
    </source>
</reference>
<feature type="compositionally biased region" description="Basic and acidic residues" evidence="1">
    <location>
        <begin position="109"/>
        <end position="123"/>
    </location>
</feature>
<evidence type="ECO:0000256" key="1">
    <source>
        <dbReference type="SAM" id="MobiDB-lite"/>
    </source>
</evidence>